<comment type="caution">
    <text evidence="2">The sequence shown here is derived from an EMBL/GenBank/DDBJ whole genome shotgun (WGS) entry which is preliminary data.</text>
</comment>
<feature type="compositionally biased region" description="Polar residues" evidence="1">
    <location>
        <begin position="24"/>
        <end position="46"/>
    </location>
</feature>
<dbReference type="AlphaFoldDB" id="A0A4R6Y110"/>
<reference evidence="2 3" key="1">
    <citation type="submission" date="2019-03" db="EMBL/GenBank/DDBJ databases">
        <title>Genomic Encyclopedia of Type Strains, Phase IV (KMG-IV): sequencing the most valuable type-strain genomes for metagenomic binning, comparative biology and taxonomic classification.</title>
        <authorList>
            <person name="Goeker M."/>
        </authorList>
    </citation>
    <scope>NUCLEOTIDE SEQUENCE [LARGE SCALE GENOMIC DNA]</scope>
    <source>
        <strain evidence="2 3">DSM 102852</strain>
    </source>
</reference>
<keyword evidence="3" id="KW-1185">Reference proteome</keyword>
<protein>
    <submittedName>
        <fullName evidence="2">Uncharacterized protein</fullName>
    </submittedName>
</protein>
<feature type="non-terminal residue" evidence="2">
    <location>
        <position position="71"/>
    </location>
</feature>
<dbReference type="EMBL" id="SNZE01000075">
    <property type="protein sequence ID" value="TDR25010.1"/>
    <property type="molecule type" value="Genomic_DNA"/>
</dbReference>
<sequence>MRTQANRLNQQQSYDPAGNVQPVAPSTANEHPNQPLQAQSAQPTWQKPNSILDNLMREYVGTHYDYDERGN</sequence>
<gene>
    <name evidence="2" type="ORF">DFR44_1751</name>
</gene>
<evidence type="ECO:0000313" key="2">
    <source>
        <dbReference type="EMBL" id="TDR25010.1"/>
    </source>
</evidence>
<feature type="region of interest" description="Disordered" evidence="1">
    <location>
        <begin position="1"/>
        <end position="46"/>
    </location>
</feature>
<accession>A0A4R6Y110</accession>
<organism evidence="2 3">
    <name type="scientific">Hydromonas duriensis</name>
    <dbReference type="NCBI Taxonomy" id="1527608"/>
    <lineage>
        <taxon>Bacteria</taxon>
        <taxon>Pseudomonadati</taxon>
        <taxon>Pseudomonadota</taxon>
        <taxon>Betaproteobacteria</taxon>
        <taxon>Burkholderiales</taxon>
        <taxon>Burkholderiaceae</taxon>
        <taxon>Hydromonas</taxon>
    </lineage>
</organism>
<feature type="compositionally biased region" description="Polar residues" evidence="1">
    <location>
        <begin position="1"/>
        <end position="14"/>
    </location>
</feature>
<proteinExistence type="predicted"/>
<dbReference type="Proteomes" id="UP000294480">
    <property type="component" value="Unassembled WGS sequence"/>
</dbReference>
<evidence type="ECO:0000313" key="3">
    <source>
        <dbReference type="Proteomes" id="UP000294480"/>
    </source>
</evidence>
<evidence type="ECO:0000256" key="1">
    <source>
        <dbReference type="SAM" id="MobiDB-lite"/>
    </source>
</evidence>
<name>A0A4R6Y110_9BURK</name>